<accession>A0AAP0GG91</accession>
<gene>
    <name evidence="2" type="ORF">KSP39_PZI000292</name>
</gene>
<evidence type="ECO:0000256" key="1">
    <source>
        <dbReference type="SAM" id="MobiDB-lite"/>
    </source>
</evidence>
<keyword evidence="3" id="KW-1185">Reference proteome</keyword>
<reference evidence="2 3" key="1">
    <citation type="journal article" date="2022" name="Nat. Plants">
        <title>Genomes of leafy and leafless Platanthera orchids illuminate the evolution of mycoheterotrophy.</title>
        <authorList>
            <person name="Li M.H."/>
            <person name="Liu K.W."/>
            <person name="Li Z."/>
            <person name="Lu H.C."/>
            <person name="Ye Q.L."/>
            <person name="Zhang D."/>
            <person name="Wang J.Y."/>
            <person name="Li Y.F."/>
            <person name="Zhong Z.M."/>
            <person name="Liu X."/>
            <person name="Yu X."/>
            <person name="Liu D.K."/>
            <person name="Tu X.D."/>
            <person name="Liu B."/>
            <person name="Hao Y."/>
            <person name="Liao X.Y."/>
            <person name="Jiang Y.T."/>
            <person name="Sun W.H."/>
            <person name="Chen J."/>
            <person name="Chen Y.Q."/>
            <person name="Ai Y."/>
            <person name="Zhai J.W."/>
            <person name="Wu S.S."/>
            <person name="Zhou Z."/>
            <person name="Hsiao Y.Y."/>
            <person name="Wu W.L."/>
            <person name="Chen Y.Y."/>
            <person name="Lin Y.F."/>
            <person name="Hsu J.L."/>
            <person name="Li C.Y."/>
            <person name="Wang Z.W."/>
            <person name="Zhao X."/>
            <person name="Zhong W.Y."/>
            <person name="Ma X.K."/>
            <person name="Ma L."/>
            <person name="Huang J."/>
            <person name="Chen G.Z."/>
            <person name="Huang M.Z."/>
            <person name="Huang L."/>
            <person name="Peng D.H."/>
            <person name="Luo Y.B."/>
            <person name="Zou S.Q."/>
            <person name="Chen S.P."/>
            <person name="Lan S."/>
            <person name="Tsai W.C."/>
            <person name="Van de Peer Y."/>
            <person name="Liu Z.J."/>
        </authorList>
    </citation>
    <scope>NUCLEOTIDE SEQUENCE [LARGE SCALE GENOMIC DNA]</scope>
    <source>
        <strain evidence="2">Lor287</strain>
    </source>
</reference>
<sequence length="750" mass="83410">MFSGEGGRDICDGKRPHHNGGDKLRRAVAGLVCCTIRVDRRAGNSHRVHTHHLVLLLPPRRLLPLARPVHDKRVYSYISALEKTRPTQQYSLGTCHFKRESFGGPCHGYIYALIDGRKSAPDLYRSSDIPCDLTMRPKQIGKPLSQNLQERIKAAQAQALASSALVAPWLARGAPIGGAGLPLVPPDPLTSRPSEDRPQAPERAPADGSGPPDSPSFFVRFSIGYSNPLGEAPADPSLMPEADRSEREGDPPQTSGPAETTARKTFRPGRGKPLHLLFGRDVEGEPEPSRLPPADGSRHGSESAQAEIEIVPDAEMTAQEEIAPAEKEKVPVLSEKEIADRILLSEIAVKVCLEDLTSPVIARFLEGIITSYLNESWEMVKYEDIIKEDLTAQIIAVVVEADPSVLDTQVDPELESFLDNKEDESEKDEVKVDSPVLSLEEAQARAAWELRVQSLKEKEKDLQIEKSTIWDDSPGLDLDSLLALDAMEEEREKSASKLKEKAGIDPKSKDFQHWMRFSKNQQKEEKGLRGMILLSQDGLPEPQPRQGYQSSQSKSFSSSQRQMKETVVQRPTFSPPPSPKKRMSSPSPVQTEEIVSKVIQDKIADAASPEPMYENPELDPNFRMARFQELVGAAQIRKARAEGKDTTGLTTMSAYRKKEFEKFQVNPEIFDPSKYMEKHPEAVVPRATELKIIGSSTQSSFEEEEEEDSCLKIFDFIIYFLPVAFPSELSEEFSALKQDFTWTSLSQGEP</sequence>
<evidence type="ECO:0000313" key="3">
    <source>
        <dbReference type="Proteomes" id="UP001418222"/>
    </source>
</evidence>
<name>A0AAP0GG91_9ASPA</name>
<evidence type="ECO:0000313" key="2">
    <source>
        <dbReference type="EMBL" id="KAK8957601.1"/>
    </source>
</evidence>
<protein>
    <submittedName>
        <fullName evidence="2">Uncharacterized protein</fullName>
    </submittedName>
</protein>
<dbReference type="AlphaFoldDB" id="A0AAP0GG91"/>
<feature type="region of interest" description="Disordered" evidence="1">
    <location>
        <begin position="536"/>
        <end position="594"/>
    </location>
</feature>
<feature type="compositionally biased region" description="Basic and acidic residues" evidence="1">
    <location>
        <begin position="241"/>
        <end position="250"/>
    </location>
</feature>
<comment type="caution">
    <text evidence="2">The sequence shown here is derived from an EMBL/GenBank/DDBJ whole genome shotgun (WGS) entry which is preliminary data.</text>
</comment>
<dbReference type="Proteomes" id="UP001418222">
    <property type="component" value="Unassembled WGS sequence"/>
</dbReference>
<feature type="compositionally biased region" description="Basic residues" evidence="1">
    <location>
        <begin position="264"/>
        <end position="273"/>
    </location>
</feature>
<dbReference type="EMBL" id="JBBWWQ010000001">
    <property type="protein sequence ID" value="KAK8957601.1"/>
    <property type="molecule type" value="Genomic_DNA"/>
</dbReference>
<proteinExistence type="predicted"/>
<feature type="region of interest" description="Disordered" evidence="1">
    <location>
        <begin position="181"/>
        <end position="305"/>
    </location>
</feature>
<feature type="compositionally biased region" description="Low complexity" evidence="1">
    <location>
        <begin position="206"/>
        <end position="218"/>
    </location>
</feature>
<feature type="compositionally biased region" description="Low complexity" evidence="1">
    <location>
        <begin position="549"/>
        <end position="561"/>
    </location>
</feature>
<organism evidence="2 3">
    <name type="scientific">Platanthera zijinensis</name>
    <dbReference type="NCBI Taxonomy" id="2320716"/>
    <lineage>
        <taxon>Eukaryota</taxon>
        <taxon>Viridiplantae</taxon>
        <taxon>Streptophyta</taxon>
        <taxon>Embryophyta</taxon>
        <taxon>Tracheophyta</taxon>
        <taxon>Spermatophyta</taxon>
        <taxon>Magnoliopsida</taxon>
        <taxon>Liliopsida</taxon>
        <taxon>Asparagales</taxon>
        <taxon>Orchidaceae</taxon>
        <taxon>Orchidoideae</taxon>
        <taxon>Orchideae</taxon>
        <taxon>Orchidinae</taxon>
        <taxon>Platanthera</taxon>
    </lineage>
</organism>